<dbReference type="Proteomes" id="UP000563151">
    <property type="component" value="Unassembled WGS sequence"/>
</dbReference>
<dbReference type="AlphaFoldDB" id="A0A923ED32"/>
<accession>A0A923ED32</accession>
<dbReference type="Pfam" id="PF13276">
    <property type="entry name" value="HTH_21"/>
    <property type="match status" value="1"/>
</dbReference>
<comment type="caution">
    <text evidence="2">The sequence shown here is derived from an EMBL/GenBank/DDBJ whole genome shotgun (WGS) entry which is preliminary data.</text>
</comment>
<sequence>MSKNRYGSPKINKSLKALGITISLKRTQRLMKKLLSTKSG</sequence>
<proteinExistence type="predicted"/>
<evidence type="ECO:0000313" key="2">
    <source>
        <dbReference type="EMBL" id="MBC2399769.1"/>
    </source>
</evidence>
<protein>
    <submittedName>
        <fullName evidence="2">Transposase</fullName>
    </submittedName>
</protein>
<name>A0A923ED32_CLOTT</name>
<feature type="domain" description="HTH-like" evidence="1">
    <location>
        <begin position="2"/>
        <end position="34"/>
    </location>
</feature>
<evidence type="ECO:0000259" key="1">
    <source>
        <dbReference type="Pfam" id="PF13276"/>
    </source>
</evidence>
<evidence type="ECO:0000313" key="3">
    <source>
        <dbReference type="Proteomes" id="UP000563151"/>
    </source>
</evidence>
<reference evidence="2 3" key="1">
    <citation type="submission" date="2020-04" db="EMBL/GenBank/DDBJ databases">
        <title>Genomic insights into acetone-butanol-ethanol (ABE) fermentation by sequencing solventogenic clostridia strains.</title>
        <authorList>
            <person name="Brown S."/>
        </authorList>
    </citation>
    <scope>NUCLEOTIDE SEQUENCE [LARGE SCALE GENOMIC DNA]</scope>
    <source>
        <strain evidence="2 3">DJ011</strain>
    </source>
</reference>
<dbReference type="InterPro" id="IPR025948">
    <property type="entry name" value="HTH-like_dom"/>
</dbReference>
<organism evidence="2 3">
    <name type="scientific">Clostridium tetanomorphum</name>
    <dbReference type="NCBI Taxonomy" id="1553"/>
    <lineage>
        <taxon>Bacteria</taxon>
        <taxon>Bacillati</taxon>
        <taxon>Bacillota</taxon>
        <taxon>Clostridia</taxon>
        <taxon>Eubacteriales</taxon>
        <taxon>Clostridiaceae</taxon>
        <taxon>Clostridium</taxon>
    </lineage>
</organism>
<gene>
    <name evidence="2" type="ORF">HGG79_18650</name>
</gene>
<keyword evidence="3" id="KW-1185">Reference proteome</keyword>
<dbReference type="EMBL" id="JAAZWO010000035">
    <property type="protein sequence ID" value="MBC2399769.1"/>
    <property type="molecule type" value="Genomic_DNA"/>
</dbReference>